<keyword evidence="2" id="KW-1185">Reference proteome</keyword>
<evidence type="ECO:0000313" key="1">
    <source>
        <dbReference type="EMBL" id="GFR13168.1"/>
    </source>
</evidence>
<comment type="caution">
    <text evidence="1">The sequence shown here is derived from an EMBL/GenBank/DDBJ whole genome shotgun (WGS) entry which is preliminary data.</text>
</comment>
<name>A0A8X6GXI5_TRICU</name>
<reference evidence="1" key="1">
    <citation type="submission" date="2020-07" db="EMBL/GenBank/DDBJ databases">
        <title>Multicomponent nature underlies the extraordinary mechanical properties of spider dragline silk.</title>
        <authorList>
            <person name="Kono N."/>
            <person name="Nakamura H."/>
            <person name="Mori M."/>
            <person name="Yoshida Y."/>
            <person name="Ohtoshi R."/>
            <person name="Malay A.D."/>
            <person name="Moran D.A.P."/>
            <person name="Tomita M."/>
            <person name="Numata K."/>
            <person name="Arakawa K."/>
        </authorList>
    </citation>
    <scope>NUCLEOTIDE SEQUENCE</scope>
</reference>
<evidence type="ECO:0000313" key="2">
    <source>
        <dbReference type="Proteomes" id="UP000887116"/>
    </source>
</evidence>
<accession>A0A8X6GXI5</accession>
<dbReference type="EMBL" id="BMAO01017081">
    <property type="protein sequence ID" value="GFR13168.1"/>
    <property type="molecule type" value="Genomic_DNA"/>
</dbReference>
<organism evidence="1 2">
    <name type="scientific">Trichonephila clavata</name>
    <name type="common">Joro spider</name>
    <name type="synonym">Nephila clavata</name>
    <dbReference type="NCBI Taxonomy" id="2740835"/>
    <lineage>
        <taxon>Eukaryota</taxon>
        <taxon>Metazoa</taxon>
        <taxon>Ecdysozoa</taxon>
        <taxon>Arthropoda</taxon>
        <taxon>Chelicerata</taxon>
        <taxon>Arachnida</taxon>
        <taxon>Araneae</taxon>
        <taxon>Araneomorphae</taxon>
        <taxon>Entelegynae</taxon>
        <taxon>Araneoidea</taxon>
        <taxon>Nephilidae</taxon>
        <taxon>Trichonephila</taxon>
    </lineage>
</organism>
<proteinExistence type="predicted"/>
<dbReference type="Proteomes" id="UP000887116">
    <property type="component" value="Unassembled WGS sequence"/>
</dbReference>
<sequence>MALSSEVQRGKRAITRSESLPRISRESRGFKERHFAHALSQHFRSSSRVTGFVSERSTAEFLRSVYTEYCSADFAV</sequence>
<dbReference type="AlphaFoldDB" id="A0A8X6GXI5"/>
<gene>
    <name evidence="1" type="ORF">TNCT_126301</name>
</gene>
<protein>
    <submittedName>
        <fullName evidence="1">Uncharacterized protein</fullName>
    </submittedName>
</protein>